<dbReference type="InParanoid" id="A0A286U8C5"/>
<dbReference type="PANTHER" id="PTHR11527">
    <property type="entry name" value="HEAT-SHOCK PROTEIN 20 FAMILY MEMBER"/>
    <property type="match status" value="1"/>
</dbReference>
<evidence type="ECO:0000313" key="6">
    <source>
        <dbReference type="EMBL" id="PAV15821.1"/>
    </source>
</evidence>
<dbReference type="OrthoDB" id="1431247at2759"/>
<protein>
    <submittedName>
        <fullName evidence="6">Small heat shock</fullName>
    </submittedName>
</protein>
<dbReference type="Gene3D" id="2.60.40.790">
    <property type="match status" value="1"/>
</dbReference>
<feature type="domain" description="SHSP" evidence="4">
    <location>
        <begin position="42"/>
        <end position="155"/>
    </location>
</feature>
<dbReference type="InterPro" id="IPR002068">
    <property type="entry name" value="A-crystallin/Hsp20_dom"/>
</dbReference>
<keyword evidence="1 6" id="KW-0346">Stress response</keyword>
<comment type="caution">
    <text evidence="6">The sequence shown here is derived from an EMBL/GenBank/DDBJ whole genome shotgun (WGS) entry which is preliminary data.</text>
</comment>
<dbReference type="PROSITE" id="PS01031">
    <property type="entry name" value="SHSP"/>
    <property type="match status" value="1"/>
</dbReference>
<dbReference type="AlphaFoldDB" id="A0A286U8C5"/>
<dbReference type="FunCoup" id="A0A286U8C5">
    <property type="interactions" value="148"/>
</dbReference>
<evidence type="ECO:0000256" key="2">
    <source>
        <dbReference type="PROSITE-ProRule" id="PRU00285"/>
    </source>
</evidence>
<dbReference type="Pfam" id="PF00011">
    <property type="entry name" value="HSP20"/>
    <property type="match status" value="1"/>
</dbReference>
<dbReference type="InterPro" id="IPR031107">
    <property type="entry name" value="Small_HSP"/>
</dbReference>
<evidence type="ECO:0000256" key="1">
    <source>
        <dbReference type="ARBA" id="ARBA00023016"/>
    </source>
</evidence>
<organism evidence="6 7">
    <name type="scientific">Pyrrhoderma noxium</name>
    <dbReference type="NCBI Taxonomy" id="2282107"/>
    <lineage>
        <taxon>Eukaryota</taxon>
        <taxon>Fungi</taxon>
        <taxon>Dikarya</taxon>
        <taxon>Basidiomycota</taxon>
        <taxon>Agaricomycotina</taxon>
        <taxon>Agaricomycetes</taxon>
        <taxon>Hymenochaetales</taxon>
        <taxon>Hymenochaetaceae</taxon>
        <taxon>Pyrrhoderma</taxon>
    </lineage>
</organism>
<evidence type="ECO:0000313" key="7">
    <source>
        <dbReference type="Proteomes" id="UP000217199"/>
    </source>
</evidence>
<dbReference type="Proteomes" id="UP000217199">
    <property type="component" value="Unassembled WGS sequence"/>
</dbReference>
<evidence type="ECO:0000256" key="3">
    <source>
        <dbReference type="RuleBase" id="RU003616"/>
    </source>
</evidence>
<keyword evidence="7" id="KW-1185">Reference proteome</keyword>
<feature type="domain" description="CS" evidence="5">
    <location>
        <begin position="46"/>
        <end position="153"/>
    </location>
</feature>
<dbReference type="PROSITE" id="PS51203">
    <property type="entry name" value="CS"/>
    <property type="match status" value="1"/>
</dbReference>
<gene>
    <name evidence="6" type="ORF">PNOK_0867900</name>
</gene>
<sequence length="155" mass="17419">MSSPVYYHEPFFSLNDFQRLLNDLSDAPTDRQVSGRNGKSQSLAFGFQPRMDIHESPEANLVTATIELPGMKKEEVHIDVRKGRLLVSGEQTFTKDVDEKGYIHRERRTGKFSRSLPLPAGTQPTDIKASMEDGVLTISFPKSSPEQLPQRITIS</sequence>
<dbReference type="STRING" id="2282107.A0A286U8C5"/>
<evidence type="ECO:0000259" key="5">
    <source>
        <dbReference type="PROSITE" id="PS51203"/>
    </source>
</evidence>
<proteinExistence type="inferred from homology"/>
<dbReference type="SUPFAM" id="SSF49764">
    <property type="entry name" value="HSP20-like chaperones"/>
    <property type="match status" value="1"/>
</dbReference>
<name>A0A286U8C5_9AGAM</name>
<accession>A0A286U8C5</accession>
<dbReference type="InterPro" id="IPR008978">
    <property type="entry name" value="HSP20-like_chaperone"/>
</dbReference>
<evidence type="ECO:0000259" key="4">
    <source>
        <dbReference type="PROSITE" id="PS01031"/>
    </source>
</evidence>
<dbReference type="InterPro" id="IPR007052">
    <property type="entry name" value="CS_dom"/>
</dbReference>
<dbReference type="CDD" id="cd06464">
    <property type="entry name" value="ACD_sHsps-like"/>
    <property type="match status" value="1"/>
</dbReference>
<reference evidence="6 7" key="1">
    <citation type="journal article" date="2017" name="Mol. Ecol.">
        <title>Comparative and population genomic landscape of Phellinus noxius: A hypervariable fungus causing root rot in trees.</title>
        <authorList>
            <person name="Chung C.L."/>
            <person name="Lee T.J."/>
            <person name="Akiba M."/>
            <person name="Lee H.H."/>
            <person name="Kuo T.H."/>
            <person name="Liu D."/>
            <person name="Ke H.M."/>
            <person name="Yokoi T."/>
            <person name="Roa M.B."/>
            <person name="Lu M.J."/>
            <person name="Chang Y.Y."/>
            <person name="Ann P.J."/>
            <person name="Tsai J.N."/>
            <person name="Chen C.Y."/>
            <person name="Tzean S.S."/>
            <person name="Ota Y."/>
            <person name="Hattori T."/>
            <person name="Sahashi N."/>
            <person name="Liou R.F."/>
            <person name="Kikuchi T."/>
            <person name="Tsai I.J."/>
        </authorList>
    </citation>
    <scope>NUCLEOTIDE SEQUENCE [LARGE SCALE GENOMIC DNA]</scope>
    <source>
        <strain evidence="6 7">FFPRI411160</strain>
    </source>
</reference>
<dbReference type="EMBL" id="NBII01000009">
    <property type="protein sequence ID" value="PAV15821.1"/>
    <property type="molecule type" value="Genomic_DNA"/>
</dbReference>
<comment type="similarity">
    <text evidence="2 3">Belongs to the small heat shock protein (HSP20) family.</text>
</comment>